<dbReference type="InterPro" id="IPR003615">
    <property type="entry name" value="HNH_nuc"/>
</dbReference>
<gene>
    <name evidence="2" type="ORF">GCM10010211_17750</name>
</gene>
<reference evidence="3" key="1">
    <citation type="journal article" date="2019" name="Int. J. Syst. Evol. Microbiol.">
        <title>The Global Catalogue of Microorganisms (GCM) 10K type strain sequencing project: providing services to taxonomists for standard genome sequencing and annotation.</title>
        <authorList>
            <consortium name="The Broad Institute Genomics Platform"/>
            <consortium name="The Broad Institute Genome Sequencing Center for Infectious Disease"/>
            <person name="Wu L."/>
            <person name="Ma J."/>
        </authorList>
    </citation>
    <scope>NUCLEOTIDE SEQUENCE [LARGE SCALE GENOMIC DNA]</scope>
    <source>
        <strain evidence="3">JCM 3399</strain>
    </source>
</reference>
<feature type="domain" description="HNH nuclease" evidence="1">
    <location>
        <begin position="193"/>
        <end position="249"/>
    </location>
</feature>
<dbReference type="CDD" id="cd00085">
    <property type="entry name" value="HNHc"/>
    <property type="match status" value="1"/>
</dbReference>
<evidence type="ECO:0000259" key="1">
    <source>
        <dbReference type="SMART" id="SM00507"/>
    </source>
</evidence>
<dbReference type="Proteomes" id="UP000654471">
    <property type="component" value="Unassembled WGS sequence"/>
</dbReference>
<evidence type="ECO:0000313" key="3">
    <source>
        <dbReference type="Proteomes" id="UP000654471"/>
    </source>
</evidence>
<dbReference type="SMART" id="SM00507">
    <property type="entry name" value="HNHc"/>
    <property type="match status" value="1"/>
</dbReference>
<proteinExistence type="predicted"/>
<name>A0ABQ2UWJ0_9ACTN</name>
<keyword evidence="3" id="KW-1185">Reference proteome</keyword>
<dbReference type="EMBL" id="BMRP01000004">
    <property type="protein sequence ID" value="GGU53468.1"/>
    <property type="molecule type" value="Genomic_DNA"/>
</dbReference>
<dbReference type="Gene3D" id="1.10.30.50">
    <property type="match status" value="1"/>
</dbReference>
<comment type="caution">
    <text evidence="2">The sequence shown here is derived from an EMBL/GenBank/DDBJ whole genome shotgun (WGS) entry which is preliminary data.</text>
</comment>
<accession>A0ABQ2UWJ0</accession>
<evidence type="ECO:0000313" key="2">
    <source>
        <dbReference type="EMBL" id="GGU53468.1"/>
    </source>
</evidence>
<organism evidence="2 3">
    <name type="scientific">Streptomyces albospinus</name>
    <dbReference type="NCBI Taxonomy" id="285515"/>
    <lineage>
        <taxon>Bacteria</taxon>
        <taxon>Bacillati</taxon>
        <taxon>Actinomycetota</taxon>
        <taxon>Actinomycetes</taxon>
        <taxon>Kitasatosporales</taxon>
        <taxon>Streptomycetaceae</taxon>
        <taxon>Streptomyces</taxon>
    </lineage>
</organism>
<sequence length="305" mass="33835">MGGARNCSKPERIKPGEGARWAVAPLSAPCVSALCDSQCMEEDRLSGEAELARTLAEMKRFAPDGDYYALTLGANRRGLPFWAAQTHWAGWSERHPGWEIRAASLMDPERVSRAWTAMGQGWVSVHDDISLSLYVRLGGNALVEKEVAEARLPHVIAPSECMRDGAIEVGGFGFVDTQHLPDDAVGRRAPSRKLRMQVLKRDNYRCVVCGRKATDHIDLELHVHHLVPWRMHGPTAEENLVTLCGTCHKGLEPDFEPTLRELAGLPGRSKMLDVDNSEFNAEVERYQEFISDVLSDDPETVDGLP</sequence>
<protein>
    <recommendedName>
        <fullName evidence="1">HNH nuclease domain-containing protein</fullName>
    </recommendedName>
</protein>
<dbReference type="Pfam" id="PF01844">
    <property type="entry name" value="HNH"/>
    <property type="match status" value="1"/>
</dbReference>
<dbReference type="InterPro" id="IPR002711">
    <property type="entry name" value="HNH"/>
</dbReference>